<comment type="caution">
    <text evidence="2">The sequence shown here is derived from an EMBL/GenBank/DDBJ whole genome shotgun (WGS) entry which is preliminary data.</text>
</comment>
<gene>
    <name evidence="2" type="ORF">NP493_1046g00063</name>
</gene>
<keyword evidence="1" id="KW-0812">Transmembrane</keyword>
<dbReference type="EMBL" id="JAODUO010001045">
    <property type="protein sequence ID" value="KAK2171634.1"/>
    <property type="molecule type" value="Genomic_DNA"/>
</dbReference>
<protein>
    <submittedName>
        <fullName evidence="2">Uncharacterized protein</fullName>
    </submittedName>
</protein>
<dbReference type="AlphaFoldDB" id="A0AAD9KHF8"/>
<evidence type="ECO:0000313" key="3">
    <source>
        <dbReference type="Proteomes" id="UP001209878"/>
    </source>
</evidence>
<name>A0AAD9KHF8_RIDPI</name>
<dbReference type="Proteomes" id="UP001209878">
    <property type="component" value="Unassembled WGS sequence"/>
</dbReference>
<feature type="transmembrane region" description="Helical" evidence="1">
    <location>
        <begin position="28"/>
        <end position="49"/>
    </location>
</feature>
<accession>A0AAD9KHF8</accession>
<proteinExistence type="predicted"/>
<evidence type="ECO:0000256" key="1">
    <source>
        <dbReference type="SAM" id="Phobius"/>
    </source>
</evidence>
<evidence type="ECO:0000313" key="2">
    <source>
        <dbReference type="EMBL" id="KAK2171634.1"/>
    </source>
</evidence>
<keyword evidence="3" id="KW-1185">Reference proteome</keyword>
<organism evidence="2 3">
    <name type="scientific">Ridgeia piscesae</name>
    <name type="common">Tubeworm</name>
    <dbReference type="NCBI Taxonomy" id="27915"/>
    <lineage>
        <taxon>Eukaryota</taxon>
        <taxon>Metazoa</taxon>
        <taxon>Spiralia</taxon>
        <taxon>Lophotrochozoa</taxon>
        <taxon>Annelida</taxon>
        <taxon>Polychaeta</taxon>
        <taxon>Sedentaria</taxon>
        <taxon>Canalipalpata</taxon>
        <taxon>Sabellida</taxon>
        <taxon>Siboglinidae</taxon>
        <taxon>Ridgeia</taxon>
    </lineage>
</organism>
<sequence>MCNDTMFSFVSCIYSYLFITTRPWLYHYYYGCVSFHVLLLSSLKGIYMWKEPVYRHAKLFCGTTLQMLGDCCLHLHIRCMCSSSSIYEVINNNRSANVM</sequence>
<keyword evidence="1" id="KW-0472">Membrane</keyword>
<keyword evidence="1" id="KW-1133">Transmembrane helix</keyword>
<reference evidence="2" key="1">
    <citation type="journal article" date="2023" name="Mol. Biol. Evol.">
        <title>Third-Generation Sequencing Reveals the Adaptive Role of the Epigenome in Three Deep-Sea Polychaetes.</title>
        <authorList>
            <person name="Perez M."/>
            <person name="Aroh O."/>
            <person name="Sun Y."/>
            <person name="Lan Y."/>
            <person name="Juniper S.K."/>
            <person name="Young C.R."/>
            <person name="Angers B."/>
            <person name="Qian P.Y."/>
        </authorList>
    </citation>
    <scope>NUCLEOTIDE SEQUENCE</scope>
    <source>
        <strain evidence="2">R07B-5</strain>
    </source>
</reference>